<feature type="transmembrane region" description="Helical" evidence="6">
    <location>
        <begin position="67"/>
        <end position="91"/>
    </location>
</feature>
<keyword evidence="3 6" id="KW-0812">Transmembrane</keyword>
<evidence type="ECO:0000256" key="1">
    <source>
        <dbReference type="ARBA" id="ARBA00004651"/>
    </source>
</evidence>
<feature type="transmembrane region" description="Helical" evidence="6">
    <location>
        <begin position="6"/>
        <end position="28"/>
    </location>
</feature>
<dbReference type="GO" id="GO:0033228">
    <property type="term" value="P:cysteine export across plasma membrane"/>
    <property type="evidence" value="ECO:0007669"/>
    <property type="project" value="TreeGrafter"/>
</dbReference>
<evidence type="ECO:0000256" key="5">
    <source>
        <dbReference type="ARBA" id="ARBA00023136"/>
    </source>
</evidence>
<evidence type="ECO:0000256" key="3">
    <source>
        <dbReference type="ARBA" id="ARBA00022692"/>
    </source>
</evidence>
<evidence type="ECO:0000313" key="7">
    <source>
        <dbReference type="EMBL" id="SFV89328.1"/>
    </source>
</evidence>
<dbReference type="EMBL" id="FPIA01000144">
    <property type="protein sequence ID" value="SFV89328.1"/>
    <property type="molecule type" value="Genomic_DNA"/>
</dbReference>
<dbReference type="GO" id="GO:0005886">
    <property type="term" value="C:plasma membrane"/>
    <property type="evidence" value="ECO:0007669"/>
    <property type="project" value="UniProtKB-SubCell"/>
</dbReference>
<sequence>MNFEYGLLFFGLMFPLVFSPGPANIVFAMSGMKQGVKKSIPLIIGVDLVFMIYSLIIGFGLGEVLKYYPNFIFILQLLGAFYIGYLAYKFIKPVKRVQEKQDKYYTFKDGVILQMLNPKGWTMLFLMFSVLLDGSFDKNVQIIYLVVMLAMLNISTHFIWVAAGSGIAKLIQSPMIERGINYFFAVSLLLVAIWLLLSLRL</sequence>
<organism evidence="7">
    <name type="scientific">hydrothermal vent metagenome</name>
    <dbReference type="NCBI Taxonomy" id="652676"/>
    <lineage>
        <taxon>unclassified sequences</taxon>
        <taxon>metagenomes</taxon>
        <taxon>ecological metagenomes</taxon>
    </lineage>
</organism>
<dbReference type="InterPro" id="IPR001123">
    <property type="entry name" value="LeuE-type"/>
</dbReference>
<keyword evidence="2" id="KW-1003">Cell membrane</keyword>
<feature type="transmembrane region" description="Helical" evidence="6">
    <location>
        <begin position="180"/>
        <end position="199"/>
    </location>
</feature>
<evidence type="ECO:0000256" key="4">
    <source>
        <dbReference type="ARBA" id="ARBA00022989"/>
    </source>
</evidence>
<keyword evidence="4 6" id="KW-1133">Transmembrane helix</keyword>
<dbReference type="Pfam" id="PF01810">
    <property type="entry name" value="LysE"/>
    <property type="match status" value="1"/>
</dbReference>
<gene>
    <name evidence="7" type="ORF">MNB_SUP05-SYMBIONT-7-539</name>
</gene>
<dbReference type="PANTHER" id="PTHR30086">
    <property type="entry name" value="ARGININE EXPORTER PROTEIN ARGO"/>
    <property type="match status" value="1"/>
</dbReference>
<evidence type="ECO:0000256" key="6">
    <source>
        <dbReference type="SAM" id="Phobius"/>
    </source>
</evidence>
<feature type="transmembrane region" description="Helical" evidence="6">
    <location>
        <begin position="111"/>
        <end position="130"/>
    </location>
</feature>
<dbReference type="GO" id="GO:0015171">
    <property type="term" value="F:amino acid transmembrane transporter activity"/>
    <property type="evidence" value="ECO:0007669"/>
    <property type="project" value="TreeGrafter"/>
</dbReference>
<dbReference type="PANTHER" id="PTHR30086:SF20">
    <property type="entry name" value="ARGININE EXPORTER PROTEIN ARGO-RELATED"/>
    <property type="match status" value="1"/>
</dbReference>
<proteinExistence type="predicted"/>
<evidence type="ECO:0000256" key="2">
    <source>
        <dbReference type="ARBA" id="ARBA00022475"/>
    </source>
</evidence>
<accession>A0A1W1E614</accession>
<reference evidence="7" key="1">
    <citation type="submission" date="2016-10" db="EMBL/GenBank/DDBJ databases">
        <authorList>
            <person name="de Groot N.N."/>
        </authorList>
    </citation>
    <scope>NUCLEOTIDE SEQUENCE</scope>
</reference>
<keyword evidence="5 6" id="KW-0472">Membrane</keyword>
<name>A0A1W1E614_9ZZZZ</name>
<feature type="transmembrane region" description="Helical" evidence="6">
    <location>
        <begin position="40"/>
        <end position="61"/>
    </location>
</feature>
<dbReference type="AlphaFoldDB" id="A0A1W1E614"/>
<comment type="subcellular location">
    <subcellularLocation>
        <location evidence="1">Cell membrane</location>
        <topology evidence="1">Multi-pass membrane protein</topology>
    </subcellularLocation>
</comment>
<feature type="transmembrane region" description="Helical" evidence="6">
    <location>
        <begin position="142"/>
        <end position="168"/>
    </location>
</feature>
<protein>
    <submittedName>
        <fullName evidence="7">Transporter, LysE family</fullName>
    </submittedName>
</protein>